<dbReference type="Proteomes" id="UP001054889">
    <property type="component" value="Unassembled WGS sequence"/>
</dbReference>
<reference evidence="5" key="1">
    <citation type="journal article" date="2018" name="DNA Res.">
        <title>Multiple hybrid de novo genome assembly of finger millet, an orphan allotetraploid crop.</title>
        <authorList>
            <person name="Hatakeyama M."/>
            <person name="Aluri S."/>
            <person name="Balachadran M.T."/>
            <person name="Sivarajan S.R."/>
            <person name="Patrignani A."/>
            <person name="Gruter S."/>
            <person name="Poveda L."/>
            <person name="Shimizu-Inatsugi R."/>
            <person name="Baeten J."/>
            <person name="Francoijs K.J."/>
            <person name="Nataraja K.N."/>
            <person name="Reddy Y.A.N."/>
            <person name="Phadnis S."/>
            <person name="Ravikumar R.L."/>
            <person name="Schlapbach R."/>
            <person name="Sreeman S.M."/>
            <person name="Shimizu K.K."/>
        </authorList>
    </citation>
    <scope>NUCLEOTIDE SEQUENCE</scope>
</reference>
<feature type="region of interest" description="Disordered" evidence="4">
    <location>
        <begin position="1"/>
        <end position="47"/>
    </location>
</feature>
<feature type="compositionally biased region" description="Polar residues" evidence="4">
    <location>
        <begin position="37"/>
        <end position="47"/>
    </location>
</feature>
<dbReference type="GO" id="GO:0003700">
    <property type="term" value="F:DNA-binding transcription factor activity"/>
    <property type="evidence" value="ECO:0007669"/>
    <property type="project" value="InterPro"/>
</dbReference>
<organism evidence="5 6">
    <name type="scientific">Eleusine coracana subsp. coracana</name>
    <dbReference type="NCBI Taxonomy" id="191504"/>
    <lineage>
        <taxon>Eukaryota</taxon>
        <taxon>Viridiplantae</taxon>
        <taxon>Streptophyta</taxon>
        <taxon>Embryophyta</taxon>
        <taxon>Tracheophyta</taxon>
        <taxon>Spermatophyta</taxon>
        <taxon>Magnoliopsida</taxon>
        <taxon>Liliopsida</taxon>
        <taxon>Poales</taxon>
        <taxon>Poaceae</taxon>
        <taxon>PACMAD clade</taxon>
        <taxon>Chloridoideae</taxon>
        <taxon>Cynodonteae</taxon>
        <taxon>Eleusininae</taxon>
        <taxon>Eleusine</taxon>
    </lineage>
</organism>
<sequence>MASETSKAVKVPDEQEVTSHQRGQSFRAGSRAATAAQEPSSDNPLARQSSILSLTLEELQNSLCEPGRNFGSMNMDEFVANIWNADEFQAATGGCKDDEGGGGGGALLATGAGGEGAGGGGSGGLCRQGSFALPPPLSRKTVEEATLGEMTLEDFLVKAGVVRGSFAGHQAVGMVPAGPMAHMQQQQAGHHQLAAAPMMFQVAPPGNAVYPVMGDGGMGYHHNSYHPGGLAVVPPPPPPPSQCVAAAVSPGSSDGMSAMTQAEMMSCIGNGGGMGRSARKRESPEDGCTEKTVERRQRRMIKNQGGAPGFVSELMGACHRFVLVSAGGEDDRAVEGERERQEERSRDAPLRQFHVHVISVTGHGRSVCVMCALLVALGLAEDWKAAEQMIREKRPSISMNTLHRKSLEEWSKHLLSSSRSGESDVSSVIHSDYNRKRN</sequence>
<keyword evidence="2" id="KW-0238">DNA-binding</keyword>
<evidence type="ECO:0000256" key="2">
    <source>
        <dbReference type="ARBA" id="ARBA00023125"/>
    </source>
</evidence>
<dbReference type="EMBL" id="BQKI01000004">
    <property type="protein sequence ID" value="GJM92489.1"/>
    <property type="molecule type" value="Genomic_DNA"/>
</dbReference>
<evidence type="ECO:0000256" key="3">
    <source>
        <dbReference type="ARBA" id="ARBA00023242"/>
    </source>
</evidence>
<reference evidence="5" key="2">
    <citation type="submission" date="2021-12" db="EMBL/GenBank/DDBJ databases">
        <title>Resequencing data analysis of finger millet.</title>
        <authorList>
            <person name="Hatakeyama M."/>
            <person name="Aluri S."/>
            <person name="Balachadran M.T."/>
            <person name="Sivarajan S.R."/>
            <person name="Poveda L."/>
            <person name="Shimizu-Inatsugi R."/>
            <person name="Schlapbach R."/>
            <person name="Sreeman S.M."/>
            <person name="Shimizu K.K."/>
        </authorList>
    </citation>
    <scope>NUCLEOTIDE SEQUENCE</scope>
</reference>
<dbReference type="AlphaFoldDB" id="A0AAV5C1D2"/>
<evidence type="ECO:0000256" key="4">
    <source>
        <dbReference type="SAM" id="MobiDB-lite"/>
    </source>
</evidence>
<keyword evidence="6" id="KW-1185">Reference proteome</keyword>
<feature type="compositionally biased region" description="Low complexity" evidence="4">
    <location>
        <begin position="418"/>
        <end position="427"/>
    </location>
</feature>
<keyword evidence="3" id="KW-0539">Nucleus</keyword>
<feature type="compositionally biased region" description="Basic and acidic residues" evidence="4">
    <location>
        <begin position="280"/>
        <end position="292"/>
    </location>
</feature>
<evidence type="ECO:0000256" key="1">
    <source>
        <dbReference type="ARBA" id="ARBA00004123"/>
    </source>
</evidence>
<comment type="subcellular location">
    <subcellularLocation>
        <location evidence="1">Nucleus</location>
    </subcellularLocation>
</comment>
<accession>A0AAV5C1D2</accession>
<gene>
    <name evidence="5" type="primary">ga08965</name>
    <name evidence="5" type="ORF">PR202_ga08965</name>
</gene>
<feature type="region of interest" description="Disordered" evidence="4">
    <location>
        <begin position="273"/>
        <end position="292"/>
    </location>
</feature>
<dbReference type="GO" id="GO:0003677">
    <property type="term" value="F:DNA binding"/>
    <property type="evidence" value="ECO:0007669"/>
    <property type="project" value="UniProtKB-KW"/>
</dbReference>
<dbReference type="Gene3D" id="3.90.190.10">
    <property type="entry name" value="Protein tyrosine phosphatase superfamily"/>
    <property type="match status" value="1"/>
</dbReference>
<dbReference type="GO" id="GO:0005634">
    <property type="term" value="C:nucleus"/>
    <property type="evidence" value="ECO:0007669"/>
    <property type="project" value="UniProtKB-SubCell"/>
</dbReference>
<dbReference type="GO" id="GO:0045893">
    <property type="term" value="P:positive regulation of DNA-templated transcription"/>
    <property type="evidence" value="ECO:0007669"/>
    <property type="project" value="InterPro"/>
</dbReference>
<dbReference type="PANTHER" id="PTHR22952">
    <property type="entry name" value="CAMP-RESPONSE ELEMENT BINDING PROTEIN-RELATED"/>
    <property type="match status" value="1"/>
</dbReference>
<comment type="caution">
    <text evidence="5">The sequence shown here is derived from an EMBL/GenBank/DDBJ whole genome shotgun (WGS) entry which is preliminary data.</text>
</comment>
<dbReference type="SUPFAM" id="SSF52799">
    <property type="entry name" value="(Phosphotyrosine protein) phosphatases II"/>
    <property type="match status" value="1"/>
</dbReference>
<protein>
    <submittedName>
        <fullName evidence="5">Uncharacterized protein</fullName>
    </submittedName>
</protein>
<dbReference type="InterPro" id="IPR043452">
    <property type="entry name" value="BZIP46-like"/>
</dbReference>
<dbReference type="InterPro" id="IPR029021">
    <property type="entry name" value="Prot-tyrosine_phosphatase-like"/>
</dbReference>
<evidence type="ECO:0000313" key="6">
    <source>
        <dbReference type="Proteomes" id="UP001054889"/>
    </source>
</evidence>
<feature type="compositionally biased region" description="Basic and acidic residues" evidence="4">
    <location>
        <begin position="10"/>
        <end position="19"/>
    </location>
</feature>
<dbReference type="PANTHER" id="PTHR22952:SF175">
    <property type="entry name" value="PROTEIN ABSCISIC ACID-INSENSITIVE 5"/>
    <property type="match status" value="1"/>
</dbReference>
<proteinExistence type="predicted"/>
<name>A0AAV5C1D2_ELECO</name>
<evidence type="ECO:0000313" key="5">
    <source>
        <dbReference type="EMBL" id="GJM92489.1"/>
    </source>
</evidence>
<feature type="region of interest" description="Disordered" evidence="4">
    <location>
        <begin position="418"/>
        <end position="438"/>
    </location>
</feature>